<evidence type="ECO:0000256" key="2">
    <source>
        <dbReference type="ARBA" id="ARBA00013904"/>
    </source>
</evidence>
<comment type="similarity">
    <text evidence="1 6 7">Belongs to the UDP-glycosyltransferase family.</text>
</comment>
<dbReference type="SUPFAM" id="SSF53756">
    <property type="entry name" value="UDP-Glycosyltransferase/glycogen phosphorylase"/>
    <property type="match status" value="1"/>
</dbReference>
<keyword evidence="5" id="KW-0732">Signal</keyword>
<keyword evidence="4 6" id="KW-0808">Transferase</keyword>
<dbReference type="OrthoDB" id="5462at10239"/>
<dbReference type="InterPro" id="IPR016224">
    <property type="entry name" value="Ecdysteroid_UDP-Glc_Trfase"/>
</dbReference>
<evidence type="ECO:0000256" key="1">
    <source>
        <dbReference type="ARBA" id="ARBA00009995"/>
    </source>
</evidence>
<dbReference type="Proteomes" id="UP000204293">
    <property type="component" value="Segment"/>
</dbReference>
<dbReference type="Pfam" id="PF00201">
    <property type="entry name" value="UDPGT"/>
    <property type="match status" value="1"/>
</dbReference>
<dbReference type="PANTHER" id="PTHR48043">
    <property type="entry name" value="EG:EG0003.4 PROTEIN-RELATED"/>
    <property type="match status" value="1"/>
</dbReference>
<name>A0A1L5JH75_9BBAC</name>
<comment type="function">
    <text evidence="6">Catalyzes the transfer of glucose from UDP-glucose to ecdysteroids which are insect molting hormones.</text>
</comment>
<dbReference type="InterPro" id="IPR050271">
    <property type="entry name" value="UDP-glycosyltransferase"/>
</dbReference>
<dbReference type="PROSITE" id="PS00375">
    <property type="entry name" value="UDPGT"/>
    <property type="match status" value="1"/>
</dbReference>
<dbReference type="PANTHER" id="PTHR48043:SF159">
    <property type="entry name" value="EG:EG0003.4 PROTEIN-RELATED"/>
    <property type="match status" value="1"/>
</dbReference>
<dbReference type="CDD" id="cd03784">
    <property type="entry name" value="GT1_Gtf-like"/>
    <property type="match status" value="1"/>
</dbReference>
<dbReference type="InterPro" id="IPR002213">
    <property type="entry name" value="UDP_glucos_trans"/>
</dbReference>
<dbReference type="RefSeq" id="YP_009330254.1">
    <property type="nucleotide sequence ID" value="NC_032255.1"/>
</dbReference>
<sequence>MTSFSLTMLTCVLVLFVAIPAALAANILCVFPTPAYSHQLVFASYVDKLAAAGHNITIITPSSRPVKHVHQIIVPSSGFSRAVSDSKPFKKRGVVADETTVTANNYRSLVRMVVEQFKSANVTALLRNGDNRFDLVVCEAYMTINLMFGAIYNAPVIRFSSGYGTAENIESMSPWVEYDLQFYPSIWRSTFNMDVQMEYLLMHEWNTLERWQEWGIYEICATGVCDGSITKTMKNNVKMMFLNVPAVFDNNRPVPSTIQYLGGIHLKRPSATLDGPLSEFLNGQEVVVYASFGSVTDISLVDGDLLTEFVRVFSALPYRVLWHVDPSIHTRFNVSKNVLTRRWFSQREVLNHPHVRVFVTQGGVQSTDEAIDSGVPLIGLPMMGDQFFNVKRYTDLGIGIGVDVLNLEREQLERKIVQVVNDDQYLDNIHRLREKIHDVPMQPLYKSLWYTNYVLRNKAN</sequence>
<evidence type="ECO:0000256" key="4">
    <source>
        <dbReference type="ARBA" id="ARBA00022679"/>
    </source>
</evidence>
<proteinExistence type="inferred from homology"/>
<dbReference type="InterPro" id="IPR035595">
    <property type="entry name" value="UDP_glycos_trans_CS"/>
</dbReference>
<dbReference type="GeneID" id="30685126"/>
<evidence type="ECO:0000256" key="7">
    <source>
        <dbReference type="RuleBase" id="RU003718"/>
    </source>
</evidence>
<protein>
    <recommendedName>
        <fullName evidence="2 6">Ecdysteroid UDP-glucosyltransferase</fullName>
        <ecNumber evidence="6">2.4.1.-</ecNumber>
    </recommendedName>
</protein>
<dbReference type="GO" id="GO:0008194">
    <property type="term" value="F:UDP-glycosyltransferase activity"/>
    <property type="evidence" value="ECO:0007669"/>
    <property type="project" value="InterPro"/>
</dbReference>
<dbReference type="FunFam" id="3.40.50.2000:FF:000021">
    <property type="entry name" value="UDP-glucuronosyltransferase"/>
    <property type="match status" value="1"/>
</dbReference>
<accession>A0A1L5JH75</accession>
<keyword evidence="3 6" id="KW-0328">Glycosyltransferase</keyword>
<reference evidence="8 9" key="1">
    <citation type="submission" date="2016-04" db="EMBL/GenBank/DDBJ databases">
        <title>Sequence analysis of the Plodia interpunctella granulovirus genome: Discovery of an unusual inhibitor-of-apoptosis (IAP) gene.</title>
        <authorList>
            <person name="Harrison R.L."/>
            <person name="Rowley D.L."/>
            <person name="Funk C.J."/>
        </authorList>
    </citation>
    <scope>NUCLEOTIDE SEQUENCE [LARGE SCALE GENOMIC DNA]</scope>
    <source>
        <strain evidence="8">Cambridge</strain>
    </source>
</reference>
<dbReference type="EC" id="2.4.1.-" evidence="6"/>
<dbReference type="EMBL" id="KX151395">
    <property type="protein sequence ID" value="APO14006.1"/>
    <property type="molecule type" value="Genomic_DNA"/>
</dbReference>
<keyword evidence="9" id="KW-1185">Reference proteome</keyword>
<dbReference type="Gene3D" id="3.40.50.2000">
    <property type="entry name" value="Glycogen Phosphorylase B"/>
    <property type="match status" value="2"/>
</dbReference>
<evidence type="ECO:0000256" key="5">
    <source>
        <dbReference type="ARBA" id="ARBA00022729"/>
    </source>
</evidence>
<evidence type="ECO:0000256" key="6">
    <source>
        <dbReference type="PIRNR" id="PIRNR000476"/>
    </source>
</evidence>
<evidence type="ECO:0000313" key="8">
    <source>
        <dbReference type="EMBL" id="APO14006.1"/>
    </source>
</evidence>
<organism evidence="8 9">
    <name type="scientific">Plodia interpunctella granulovirus</name>
    <dbReference type="NCBI Taxonomy" id="262175"/>
    <lineage>
        <taxon>Viruses</taxon>
        <taxon>Viruses incertae sedis</taxon>
        <taxon>Naldaviricetes</taxon>
        <taxon>Lefavirales</taxon>
        <taxon>Baculoviridae</taxon>
        <taxon>Betabaculovirus</taxon>
        <taxon>Betabaculovirus plinterpunctellae</taxon>
    </lineage>
</organism>
<dbReference type="PIRSF" id="PIRSF000476">
    <property type="entry name" value="Ecdystd_UDP_glucosyltfrase"/>
    <property type="match status" value="1"/>
</dbReference>
<evidence type="ECO:0000313" key="9">
    <source>
        <dbReference type="Proteomes" id="UP000204293"/>
    </source>
</evidence>
<evidence type="ECO:0000256" key="3">
    <source>
        <dbReference type="ARBA" id="ARBA00022676"/>
    </source>
</evidence>
<dbReference type="KEGG" id="vg:30685126"/>